<feature type="domain" description="Laminin G" evidence="14">
    <location>
        <begin position="3495"/>
        <end position="3673"/>
    </location>
</feature>
<name>F1KPJ1_ASCSU</name>
<dbReference type="FunFam" id="2.10.25.10:FF:000388">
    <property type="entry name" value="Laminin subunit alpha"/>
    <property type="match status" value="1"/>
</dbReference>
<dbReference type="GO" id="GO:0007155">
    <property type="term" value="P:cell adhesion"/>
    <property type="evidence" value="ECO:0007669"/>
    <property type="project" value="InterPro"/>
</dbReference>
<feature type="disulfide bond" evidence="11">
    <location>
        <begin position="559"/>
        <end position="576"/>
    </location>
</feature>
<dbReference type="FunFam" id="2.10.25.10:FF:000069">
    <property type="entry name" value="Laminin subunit alpha 1"/>
    <property type="match status" value="1"/>
</dbReference>
<sequence length="3676" mass="404974">MLLWTLLLAVLSSTSAQVLVPPYTNLALGRRIEASSTCGELNGQPIKEMFCQIAGSNQYTPLNQYSYTAENDLSVFAELRMAKQSFVQGGQNCDFCEANSSYAHPASNMVDGMATWWQSPPLSRGMQYNQVNITIDLEQEFHVAYVWIQMANSPRPGSWVLERSVDHGKTFTPWQYFAETPAECDRLFGRQTLQPILEDDTVICTHEYSGIHPMENAEIMINLLENRPGKLNFSHSIVLQNFSRATNVRLRLLRTKTLHGHLMDVTRRNDPTVTRRYFYAIKEIFMGGRCVCNGHADTCDILDVRRPRTLLCRCEHNTCGDQCQICCPGFEQKKWRRAKEGELFVCEPCNCHGHSEHCEYDADLDKNHLSLDIHGNYEGGGRCLNCRDNTEGINCNKCAPGYFRPRGKFWNDTDVCQPCNCDATKHTGTCAEETAICECKPQFIGENCDECASGYYSPPECKPCECSLNGTIDDTCLPLNGQCPCKTNYDGAFCQSCAPGFTNLPAGCIECECDEMGSLNSNCSESSGQCVCKPNFGGLSCDVCADGYFDYPKCEYCDCDASGTEESICNKTNGICLCKAGFAGRRCDQCDVAFYGYPNCKPCGCNSIGSKVLECDPKSGDCPCYANFTGRQCDRCAAGYYDYPYCKPCSCLASGSKGMTCDNHGQCYCKPNFQGERCDQCKINFYNFPICEECNCNPSGVVASFAGCDKVAPGELCTCRANVIGRICDQCKPTFWDLQYQHPEGCISCSCNLPGTVSMLNVCDPLNGQCFCKRHVAGRRCERCADGFYELESYSQLGCHPCECDIGGALGVGCDMHTGQCRCRPRITGRACDRPIENHYYPTLWHNKYEAEDGITPENRTVRFAIDKTQFPNFSWRGFAVFSPIQDEIIIDVAVHRASLYRVLFHYVNPTPVNIGAEVFLTPYYTHTQDVEQSVKATFPQTEMPTTVTVNKKQPFVLNPGRWRLRTKTKQRLFLDFVVLLPSEYYEGSLLKERITEPCQAHSTDNVTCVDLLYPPLPVAARFDVNEDRTINEISEDGAETALEKVPIEMLPAVIGPAAFVRADNRSRQVHIELDVPETGDYVLLLEYHNLEKVEYPLQVEIEQSGASILSGLASIRHCPYATFCRELTTSNGSPAAAHLEGGSPAIVKLTVGPMHEFGLAAINLIKTSDWSVDYLHQVPVCIRKEGHCVDQWYPPAPNAIVTEAESGANAKKAISAEKLPFVISNAKDVQVMSLDENQATVDIAGMVPTPGHYVFVVHYFNPDNAPVDVDVLLQNEQFHQDEIMSSNDTVVYVPFLYCPSVSGCRTVIHDKERPQITQFWMDDKYIASLYFNTSQKGPIYIDSITTVPYHSFSDSLMSPQPIDLSNDFVNECKPAIFENNPANVTDYCRAKVFSLTSEFNMAALSCDCNSQGSTSFSCKEYGGQCLCRPNVIGRRCDRCAPGHYSFPECIKCRCPDSHLCDEHSGQCYCPPHVEGKQCDRCVPYAFGYDPLIGCQLCGCHPNGSEGGQLQCDPNNGQCLCKANVGARKCDKCLPGFYGFSHCYECACETKGTTEEICDETTALCKCKKNVIGDSCDACRPSTFDLRATNPDGCSECFCFGATDRCRSSYFPVSFIGFDEEAWNVTDMDGEVSYSDGTIRYQSRSENAPKNVYFLAPLVTRQDYTSSYGLQFSFVISSHPNKQTALMSAAADVQLVGFNMTLDFWATEQPVDPQTPFRVDVKLLPENFLSSSGAPISRPDLMLVLYDLQELRIKASYYEQCDWATITEIQLEVARDDQNSVDSSFTASSVELCQCPPPYTGPSCQQCASGYYRVSSGRYLGACVPCECNGHSGSCDADTGICYDCQHETYGDHCELCREGFYGNATTASPYSCLPCACPHPSASNNFALSCQVSETGILESCTCKPGYSSERCERCDVGYFGEPLRLGGSCEECDCNENNDLSLEGSCHPISGDCDLCLNNTDGRHCEHCAQWYYGDAISAKNCTECSCDHCGSSYCNNTSGKCVCHPLVDGPNCDRCVEDAWGFSKCHGCQMCNCALASSSPQCHQETGQCACMPGSTGLRCEACQHGYWNYGPFGCKKCDCEADLSLGTVCDVITGQCHCQEGATGPRCDQCLPEYLRIPTYGCRFCDECVHSLNADSDALQISIDLVNASVGNVSTTALTGARLKRIETEMSILRKSVEDAVGPATDIGIENLSGDVNSRKTATNAVVIRANRSLDLLDVARAKIDSISDRTNKAAADVLDRVEVATWVVNSLKNLADALVKGSSDLDRQKWTNEAQMLLEQIRNTSESNDSLEVVTTAFAKATQTLLRLGEYKNHSADQLEKCTNAAKKADQLTGYAVDYGVQLHNVSDTAHNILELLSKISMFGVKSMSDGIEKDEQAINAAIEEIETLNRATEEFTDLVTTLKKTLSNLLNELNYTMTVFEERINEKKRFKRNVDKATYTNRVRELEAEAARLSGMFGAARLEAENAVEAANAYKELLAVLKEAREFAQNASTNANEAKEFIVGQATNAKTAKKESGNLLRSASDARKITVNEIALLRSSIEQKGGTLKQNIDEQKARIDALRAMFDDGEVMEKADQSEKISEETKERIDKVTSSINDIQPELDEFVNKTTDFIAESANSMQDFDAARNQIAQVTNFSSPTLNELEKLQSAALNTSNRIHQCREKIDALKEKIAIARDMVNRIKLGVHFEKGSSLELPLPARVKRAAAYTSVEFFFRTTLRNGLLLFFGNEQGVAGTRAVPTDDYIAVELVDGRPRLVVDLGAAPLVITSHIDTADGHWRKISVERFGKTAVLRVSSPSSLTFDEEETATLKGPKSVLDLHQKMSRLFVGGIPFNVNISHDVHNRDFIGDIEDVRILGESIGLWNAKSGGRINVQGAERRPLISSVATDELALSFNGDGYVAQNLGAWNPRKQTIFSLNFQTYSPDGLLLYVGKDRDFMSLELQDGAVKLSFDFGSGVGKLVSTASHYNDDKSHSVYVHRVERQAKLQVDNDDVVEGESPGSMFELSVTDVFYVGGIPANVSARSAAVPLRGCVERVKLDNDLIDLSKATAAKGVQQGCPSRMVRVISLLSERSSAVIPNITLNGDIDLTLRFKTNKPTGLLASIYSNEQESILQVRLENGFVLIESDEGDDLVKTELSSASDGEWHFVAISRTPSKIRVDIDDLYSNEIDRSANSGKAPSLSGSILFGHLSGSEFSFEGCIGDVTYNHRLLDFADSVIREVELTGCSIVELLMATHAPPVSITTTKPRSLPPESIQHVIGKTAAIKKEEELTPDVELTERPPLRKPNVRGADDCALLKRPYGEREDSNGTRFGLSPSSRLEFDKPPGSFDKNSVFSVQLRATASNGIIMFATNNKHTDHLAVYLVNGIVHFAYNSGSGQAILKANRSIMDDEWHNIRAEREGIAGTLYIDDNMEANGQSPIGTDAIDTQPPIYIGGLPTALVPFATKILPGARPVFGGCLREFKLNEKKFDMPALEVGTVPCNHYTEEGLYFGREGGYVTLSKDLTVGSSFTVELEVRPRTKTGVLLSVGVLEFLTVQFLNGTIKFTVDNGGGAEAVSFVPPSSNALCDGHWHHIKLYKTKNLMTLTVDGKSKLHIMKKGKKTDTNTKDPLYLGGVPKGVKPRGLDTVDGFIGCVRVLNMGKKPRKRKNVDISQIPVYGDVQRNSCPVN</sequence>
<feature type="disulfide bond" evidence="11">
    <location>
        <begin position="1428"/>
        <end position="1437"/>
    </location>
</feature>
<dbReference type="SMART" id="SM00180">
    <property type="entry name" value="EGF_Lam"/>
    <property type="match status" value="21"/>
</dbReference>
<dbReference type="GO" id="GO:0016477">
    <property type="term" value="P:cell migration"/>
    <property type="evidence" value="ECO:0007669"/>
    <property type="project" value="UniProtKB-ARBA"/>
</dbReference>
<keyword evidence="3" id="KW-0272">Extracellular matrix</keyword>
<organism evidence="18">
    <name type="scientific">Ascaris suum</name>
    <name type="common">Pig roundworm</name>
    <name type="synonym">Ascaris lumbricoides</name>
    <dbReference type="NCBI Taxonomy" id="6253"/>
    <lineage>
        <taxon>Eukaryota</taxon>
        <taxon>Metazoa</taxon>
        <taxon>Ecdysozoa</taxon>
        <taxon>Nematoda</taxon>
        <taxon>Chromadorea</taxon>
        <taxon>Rhabditida</taxon>
        <taxon>Spirurina</taxon>
        <taxon>Ascaridomorpha</taxon>
        <taxon>Ascaridoidea</taxon>
        <taxon>Ascarididae</taxon>
        <taxon>Ascaris</taxon>
    </lineage>
</organism>
<dbReference type="CDD" id="cd00055">
    <property type="entry name" value="EGF_Lam"/>
    <property type="match status" value="21"/>
</dbReference>
<feature type="disulfide bond" evidence="11">
    <location>
        <begin position="1845"/>
        <end position="1854"/>
    </location>
</feature>
<feature type="domain" description="Laminin EGF-like" evidence="15">
    <location>
        <begin position="1498"/>
        <end position="1545"/>
    </location>
</feature>
<keyword evidence="8" id="KW-0325">Glycoprotein</keyword>
<dbReference type="SMART" id="SM00282">
    <property type="entry name" value="LamG"/>
    <property type="match status" value="5"/>
</dbReference>
<feature type="domain" description="Laminin G" evidence="14">
    <location>
        <begin position="2692"/>
        <end position="2883"/>
    </location>
</feature>
<dbReference type="EMBL" id="JI163819">
    <property type="protein sequence ID" value="ADY39795.1"/>
    <property type="molecule type" value="mRNA"/>
</dbReference>
<feature type="disulfide bond" evidence="11">
    <location>
        <begin position="1470"/>
        <end position="1479"/>
    </location>
</feature>
<dbReference type="PANTHER" id="PTHR10574">
    <property type="entry name" value="NETRIN/LAMININ-RELATED"/>
    <property type="match status" value="1"/>
</dbReference>
<dbReference type="Gene3D" id="2.10.25.10">
    <property type="entry name" value="Laminin"/>
    <property type="match status" value="21"/>
</dbReference>
<comment type="caution">
    <text evidence="11">Lacks conserved residue(s) required for the propagation of feature annotation.</text>
</comment>
<dbReference type="InterPro" id="IPR010307">
    <property type="entry name" value="Laminin_dom_II"/>
</dbReference>
<evidence type="ECO:0000256" key="12">
    <source>
        <dbReference type="SAM" id="Coils"/>
    </source>
</evidence>
<evidence type="ECO:0000259" key="16">
    <source>
        <dbReference type="PROSITE" id="PS51115"/>
    </source>
</evidence>
<dbReference type="GO" id="GO:0071711">
    <property type="term" value="P:basement membrane organization"/>
    <property type="evidence" value="ECO:0007669"/>
    <property type="project" value="UniProtKB-ARBA"/>
</dbReference>
<dbReference type="FunFam" id="2.10.25.10:FF:000034">
    <property type="entry name" value="Laminin subunit alpha 3"/>
    <property type="match status" value="2"/>
</dbReference>
<dbReference type="SUPFAM" id="SSF49899">
    <property type="entry name" value="Concanavalin A-like lectins/glucanases"/>
    <property type="match status" value="5"/>
</dbReference>
<feature type="disulfide bond" evidence="11">
    <location>
        <begin position="2083"/>
        <end position="2100"/>
    </location>
</feature>
<dbReference type="GO" id="GO:0061564">
    <property type="term" value="P:axon development"/>
    <property type="evidence" value="ECO:0007669"/>
    <property type="project" value="UniProtKB-ARBA"/>
</dbReference>
<evidence type="ECO:0000256" key="1">
    <source>
        <dbReference type="ARBA" id="ARBA00004302"/>
    </source>
</evidence>
<dbReference type="Gene3D" id="2.60.120.200">
    <property type="match status" value="5"/>
</dbReference>
<dbReference type="PROSITE" id="PS50025">
    <property type="entry name" value="LAM_G_DOMAIN"/>
    <property type="match status" value="5"/>
</dbReference>
<dbReference type="FunFam" id="2.10.25.10:FF:000209">
    <property type="entry name" value="Laminin subunit alpha 5"/>
    <property type="match status" value="1"/>
</dbReference>
<feature type="domain" description="Laminin EGF-like" evidence="15">
    <location>
        <begin position="464"/>
        <end position="510"/>
    </location>
</feature>
<feature type="domain" description="Laminin EGF-like" evidence="15">
    <location>
        <begin position="349"/>
        <end position="418"/>
    </location>
</feature>
<feature type="disulfide bond" evidence="11">
    <location>
        <begin position="603"/>
        <end position="615"/>
    </location>
</feature>
<feature type="domain" description="Laminin EGF-like" evidence="15">
    <location>
        <begin position="749"/>
        <end position="801"/>
    </location>
</feature>
<feature type="domain" description="Laminin G" evidence="14">
    <location>
        <begin position="2896"/>
        <end position="3065"/>
    </location>
</feature>
<feature type="disulfide bond" evidence="11">
    <location>
        <begin position="511"/>
        <end position="523"/>
    </location>
</feature>
<evidence type="ECO:0000256" key="4">
    <source>
        <dbReference type="ARBA" id="ARBA00022729"/>
    </source>
</evidence>
<feature type="disulfide bond" evidence="11">
    <location>
        <begin position="772"/>
        <end position="781"/>
    </location>
</feature>
<dbReference type="GO" id="GO:0040017">
    <property type="term" value="P:positive regulation of locomotion"/>
    <property type="evidence" value="ECO:0007669"/>
    <property type="project" value="UniProtKB-ARBA"/>
</dbReference>
<evidence type="ECO:0000256" key="3">
    <source>
        <dbReference type="ARBA" id="ARBA00022530"/>
    </source>
</evidence>
<feature type="coiled-coil region" evidence="12">
    <location>
        <begin position="2651"/>
        <end position="2685"/>
    </location>
</feature>
<feature type="domain" description="Laminin G" evidence="14">
    <location>
        <begin position="3316"/>
        <end position="3489"/>
    </location>
</feature>
<dbReference type="FunFam" id="2.60.120.260:FF:000092">
    <property type="entry name" value="Laminin subunit alpha-3"/>
    <property type="match status" value="1"/>
</dbReference>
<keyword evidence="4 13" id="KW-0732">Signal</keyword>
<feature type="domain" description="Laminin EGF-like" evidence="15">
    <location>
        <begin position="1987"/>
        <end position="2033"/>
    </location>
</feature>
<reference evidence="18" key="1">
    <citation type="journal article" date="2011" name="Genome Res.">
        <title>Deep small RNA sequencing from the nematode Ascaris reveals conservation, functional diversification, and novel developmental profiles.</title>
        <authorList>
            <person name="Wang J."/>
            <person name="Czech B."/>
            <person name="Crunk A."/>
            <person name="Wallace A."/>
            <person name="Mitreva M."/>
            <person name="Hannon G.J."/>
            <person name="Davis R.E."/>
        </authorList>
    </citation>
    <scope>NUCLEOTIDE SEQUENCE</scope>
</reference>
<dbReference type="SMART" id="SM00136">
    <property type="entry name" value="LamNT"/>
    <property type="match status" value="1"/>
</dbReference>
<feature type="domain" description="Laminin EGF-like" evidence="15">
    <location>
        <begin position="2034"/>
        <end position="2080"/>
    </location>
</feature>
<dbReference type="PROSITE" id="PS01248">
    <property type="entry name" value="EGF_LAM_1"/>
    <property type="match status" value="6"/>
</dbReference>
<feature type="disulfide bond" evidence="11">
    <location>
        <begin position="386"/>
        <end position="395"/>
    </location>
</feature>
<feature type="domain" description="Laminin EGF-like" evidence="15">
    <location>
        <begin position="1934"/>
        <end position="1986"/>
    </location>
</feature>
<dbReference type="SUPFAM" id="SSF57196">
    <property type="entry name" value="EGF/Laminin"/>
    <property type="match status" value="21"/>
</dbReference>
<feature type="domain" description="Laminin EGF-like" evidence="15">
    <location>
        <begin position="511"/>
        <end position="556"/>
    </location>
</feature>
<feature type="disulfide bond" evidence="11">
    <location>
        <begin position="1521"/>
        <end position="1530"/>
    </location>
</feature>
<evidence type="ECO:0000259" key="14">
    <source>
        <dbReference type="PROSITE" id="PS50025"/>
    </source>
</evidence>
<comment type="subunit">
    <text evidence="10">Laminin is a complex glycoprotein, consisting of three different polypeptide chains (alpha, beta, gamma), which are bound to each other by disulfide bonds into a cross-shaped molecule comprising one long and three short arms with globules at each end.</text>
</comment>
<feature type="domain" description="Laminin EGF-like" evidence="15">
    <location>
        <begin position="1453"/>
        <end position="1497"/>
    </location>
</feature>
<feature type="disulfide bond" evidence="11">
    <location>
        <begin position="2006"/>
        <end position="2015"/>
    </location>
</feature>
<feature type="disulfide bond" evidence="11">
    <location>
        <begin position="578"/>
        <end position="587"/>
    </location>
</feature>
<dbReference type="InterPro" id="IPR000034">
    <property type="entry name" value="Laminin_IV"/>
</dbReference>
<dbReference type="PROSITE" id="PS50027">
    <property type="entry name" value="EGF_LAM_2"/>
    <property type="match status" value="15"/>
</dbReference>
<keyword evidence="7 11" id="KW-1015">Disulfide bond</keyword>
<dbReference type="GO" id="GO:0009888">
    <property type="term" value="P:tissue development"/>
    <property type="evidence" value="ECO:0007669"/>
    <property type="project" value="TreeGrafter"/>
</dbReference>
<feature type="disulfide bond" evidence="11">
    <location>
        <begin position="624"/>
        <end position="633"/>
    </location>
</feature>
<dbReference type="GO" id="GO:0005604">
    <property type="term" value="C:basement membrane"/>
    <property type="evidence" value="ECO:0007669"/>
    <property type="project" value="UniProtKB-SubCell"/>
</dbReference>
<dbReference type="Gene3D" id="2.60.120.260">
    <property type="entry name" value="Galactose-binding domain-like"/>
    <property type="match status" value="1"/>
</dbReference>
<dbReference type="GO" id="GO:0006950">
    <property type="term" value="P:response to stress"/>
    <property type="evidence" value="ECO:0007669"/>
    <property type="project" value="UniProtKB-ARBA"/>
</dbReference>
<dbReference type="FunFam" id="2.10.25.10:FF:000083">
    <property type="entry name" value="Laminin subunit alpha"/>
    <property type="match status" value="1"/>
</dbReference>
<dbReference type="SMART" id="SM00181">
    <property type="entry name" value="EGF"/>
    <property type="match status" value="13"/>
</dbReference>
<proteinExistence type="evidence at transcript level"/>
<keyword evidence="12" id="KW-0175">Coiled coil</keyword>
<comment type="subcellular location">
    <subcellularLocation>
        <location evidence="1">Secreted</location>
        <location evidence="1">Extracellular space</location>
        <location evidence="1">Extracellular matrix</location>
        <location evidence="1">Basement membrane</location>
    </subcellularLocation>
</comment>
<dbReference type="FunFam" id="2.10.25.10:FF:000082">
    <property type="entry name" value="Laminin subunit alpha 1"/>
    <property type="match status" value="1"/>
</dbReference>
<feature type="domain" description="Laminin IV type A" evidence="16">
    <location>
        <begin position="1618"/>
        <end position="1792"/>
    </location>
</feature>
<evidence type="ECO:0000256" key="9">
    <source>
        <dbReference type="ARBA" id="ARBA00023292"/>
    </source>
</evidence>
<protein>
    <submittedName>
        <fullName evidence="18">Laminin-like protein epi-1</fullName>
    </submittedName>
</protein>
<dbReference type="Pfam" id="PF00055">
    <property type="entry name" value="Laminin_N"/>
    <property type="match status" value="1"/>
</dbReference>
<dbReference type="PROSITE" id="PS51115">
    <property type="entry name" value="LAMININ_IVA"/>
    <property type="match status" value="1"/>
</dbReference>
<evidence type="ECO:0000256" key="2">
    <source>
        <dbReference type="ARBA" id="ARBA00022525"/>
    </source>
</evidence>
<dbReference type="InterPro" id="IPR013320">
    <property type="entry name" value="ConA-like_dom_sf"/>
</dbReference>
<feature type="disulfide bond" evidence="11">
    <location>
        <begin position="2081"/>
        <end position="2093"/>
    </location>
</feature>
<dbReference type="InterPro" id="IPR000742">
    <property type="entry name" value="EGF"/>
</dbReference>
<feature type="disulfide bond" evidence="11">
    <location>
        <begin position="649"/>
        <end position="661"/>
    </location>
</feature>
<dbReference type="CDD" id="cd00110">
    <property type="entry name" value="LamG"/>
    <property type="match status" value="5"/>
</dbReference>
<feature type="disulfide bond" evidence="11">
    <location>
        <begin position="1958"/>
        <end position="1967"/>
    </location>
</feature>
<keyword evidence="9 11" id="KW-0424">Laminin EGF-like domain</keyword>
<evidence type="ECO:0000256" key="8">
    <source>
        <dbReference type="ARBA" id="ARBA00023180"/>
    </source>
</evidence>
<dbReference type="Pfam" id="PF06009">
    <property type="entry name" value="Laminin_II"/>
    <property type="match status" value="1"/>
</dbReference>
<keyword evidence="6" id="KW-0084">Basement membrane</keyword>
<evidence type="ECO:0000256" key="13">
    <source>
        <dbReference type="SAM" id="SignalP"/>
    </source>
</evidence>
<keyword evidence="5" id="KW-0677">Repeat</keyword>
<evidence type="ECO:0000256" key="7">
    <source>
        <dbReference type="ARBA" id="ARBA00023157"/>
    </source>
</evidence>
<dbReference type="SMART" id="SM00281">
    <property type="entry name" value="LamB"/>
    <property type="match status" value="1"/>
</dbReference>
<feature type="domain" description="Laminin EGF-like" evidence="15">
    <location>
        <begin position="2081"/>
        <end position="2128"/>
    </location>
</feature>
<evidence type="ECO:0000313" key="18">
    <source>
        <dbReference type="EMBL" id="ADY39795.1"/>
    </source>
</evidence>
<dbReference type="PROSITE" id="PS51117">
    <property type="entry name" value="LAMININ_NTER"/>
    <property type="match status" value="1"/>
</dbReference>
<feature type="domain" description="Laminin G" evidence="14">
    <location>
        <begin position="3071"/>
        <end position="3233"/>
    </location>
</feature>
<feature type="domain" description="Laminin EGF-like" evidence="15">
    <location>
        <begin position="1826"/>
        <end position="1875"/>
    </location>
</feature>
<dbReference type="FunFam" id="2.10.25.10:FF:000011">
    <property type="entry name" value="Cadherin EGF LAG seven-pass G-type receptor"/>
    <property type="match status" value="1"/>
</dbReference>
<feature type="domain" description="Laminin EGF-like" evidence="15">
    <location>
        <begin position="557"/>
        <end position="602"/>
    </location>
</feature>
<feature type="signal peptide" evidence="13">
    <location>
        <begin position="1"/>
        <end position="16"/>
    </location>
</feature>
<feature type="domain" description="Laminin EGF-like" evidence="15">
    <location>
        <begin position="649"/>
        <end position="698"/>
    </location>
</feature>
<dbReference type="Pfam" id="PF00054">
    <property type="entry name" value="Laminin_G_1"/>
    <property type="match status" value="1"/>
</dbReference>
<feature type="chain" id="PRO_5003267922" evidence="13">
    <location>
        <begin position="17"/>
        <end position="3676"/>
    </location>
</feature>
<dbReference type="InterPro" id="IPR008211">
    <property type="entry name" value="Laminin_N"/>
</dbReference>
<evidence type="ECO:0000259" key="15">
    <source>
        <dbReference type="PROSITE" id="PS50027"/>
    </source>
</evidence>
<evidence type="ECO:0000256" key="6">
    <source>
        <dbReference type="ARBA" id="ARBA00022869"/>
    </source>
</evidence>
<dbReference type="FunFam" id="2.10.25.10:FF:000106">
    <property type="entry name" value="Heparan sulfate proteoglycan 2"/>
    <property type="match status" value="1"/>
</dbReference>
<feature type="disulfide bond" evidence="11">
    <location>
        <begin position="605"/>
        <end position="622"/>
    </location>
</feature>
<dbReference type="Pfam" id="PF00053">
    <property type="entry name" value="EGF_laminin"/>
    <property type="match status" value="20"/>
</dbReference>
<feature type="domain" description="Laminin EGF-like" evidence="15">
    <location>
        <begin position="603"/>
        <end position="648"/>
    </location>
</feature>
<dbReference type="InterPro" id="IPR002049">
    <property type="entry name" value="LE_dom"/>
</dbReference>
<feature type="disulfide bond" evidence="11">
    <location>
        <begin position="557"/>
        <end position="569"/>
    </location>
</feature>
<dbReference type="Pfam" id="PF02210">
    <property type="entry name" value="Laminin_G_2"/>
    <property type="match status" value="4"/>
</dbReference>
<accession>F1KPJ1</accession>
<feature type="disulfide bond" evidence="11">
    <location>
        <begin position="1970"/>
        <end position="1984"/>
    </location>
</feature>
<evidence type="ECO:0000256" key="11">
    <source>
        <dbReference type="PROSITE-ProRule" id="PRU00460"/>
    </source>
</evidence>
<feature type="disulfide bond" evidence="11">
    <location>
        <begin position="1407"/>
        <end position="1419"/>
    </location>
</feature>
<dbReference type="FunFam" id="2.10.25.10:FF:000189">
    <property type="entry name" value="Laminin subunit alpha 2"/>
    <property type="match status" value="1"/>
</dbReference>
<dbReference type="FunFam" id="2.10.25.10:FF:000407">
    <property type="entry name" value="Laminin subunit alpha-3"/>
    <property type="match status" value="1"/>
</dbReference>
<dbReference type="Pfam" id="PF00052">
    <property type="entry name" value="Laminin_B"/>
    <property type="match status" value="1"/>
</dbReference>
<evidence type="ECO:0000256" key="5">
    <source>
        <dbReference type="ARBA" id="ARBA00022737"/>
    </source>
</evidence>
<dbReference type="GO" id="GO:0009887">
    <property type="term" value="P:animal organ morphogenesis"/>
    <property type="evidence" value="ECO:0007669"/>
    <property type="project" value="TreeGrafter"/>
</dbReference>
<dbReference type="PANTHER" id="PTHR10574:SF406">
    <property type="entry name" value="LAMININ SUBUNIT ALPHA 5"/>
    <property type="match status" value="1"/>
</dbReference>
<evidence type="ECO:0000256" key="10">
    <source>
        <dbReference type="ARBA" id="ARBA00065619"/>
    </source>
</evidence>
<keyword evidence="2" id="KW-0964">Secreted</keyword>
<dbReference type="InterPro" id="IPR001791">
    <property type="entry name" value="Laminin_G"/>
</dbReference>
<feature type="disulfide bond" evidence="11">
    <location>
        <begin position="669"/>
        <end position="678"/>
    </location>
</feature>
<dbReference type="PRINTS" id="PR00011">
    <property type="entry name" value="EGFLAMININ"/>
</dbReference>
<dbReference type="InterPro" id="IPR056863">
    <property type="entry name" value="LMN_ATRN_NET-like_EGF"/>
</dbReference>
<feature type="disulfide bond" evidence="11">
    <location>
        <begin position="1409"/>
        <end position="1426"/>
    </location>
</feature>
<feature type="disulfide bond" evidence="11">
    <location>
        <begin position="532"/>
        <end position="541"/>
    </location>
</feature>
<dbReference type="InterPro" id="IPR050440">
    <property type="entry name" value="Laminin/Netrin_ECM"/>
</dbReference>
<feature type="disulfide bond" evidence="11">
    <location>
        <begin position="466"/>
        <end position="483"/>
    </location>
</feature>
<feature type="disulfide bond" evidence="11">
    <location>
        <begin position="464"/>
        <end position="476"/>
    </location>
</feature>
<feature type="disulfide bond" evidence="11">
    <location>
        <begin position="485"/>
        <end position="494"/>
    </location>
</feature>
<dbReference type="FunFam" id="2.10.25.10:FF:000051">
    <property type="entry name" value="Laminin subunit alpha 4"/>
    <property type="match status" value="1"/>
</dbReference>
<dbReference type="FunFam" id="2.10.25.10:FF:000090">
    <property type="entry name" value="laminin subunit alpha"/>
    <property type="match status" value="2"/>
</dbReference>
<feature type="disulfide bond" evidence="11">
    <location>
        <begin position="513"/>
        <end position="530"/>
    </location>
</feature>
<feature type="domain" description="Laminin EGF-like" evidence="15">
    <location>
        <begin position="1407"/>
        <end position="1452"/>
    </location>
</feature>
<feature type="domain" description="Laminin N-terminal" evidence="17">
    <location>
        <begin position="15"/>
        <end position="289"/>
    </location>
</feature>
<feature type="disulfide bond" evidence="11">
    <location>
        <begin position="2102"/>
        <end position="2111"/>
    </location>
</feature>
<dbReference type="Pfam" id="PF24973">
    <property type="entry name" value="EGF_LMN_ATRN"/>
    <property type="match status" value="1"/>
</dbReference>
<feature type="coiled-coil region" evidence="12">
    <location>
        <begin position="2442"/>
        <end position="2497"/>
    </location>
</feature>
<feature type="disulfide bond" evidence="11">
    <location>
        <begin position="2054"/>
        <end position="2063"/>
    </location>
</feature>
<evidence type="ECO:0000259" key="17">
    <source>
        <dbReference type="PROSITE" id="PS51117"/>
    </source>
</evidence>